<protein>
    <submittedName>
        <fullName evidence="2">Replication initiation factor</fullName>
    </submittedName>
</protein>
<keyword evidence="2" id="KW-0396">Initiation factor</keyword>
<dbReference type="InterPro" id="IPR003491">
    <property type="entry name" value="REP-like_C"/>
</dbReference>
<dbReference type="eggNOG" id="COG2946">
    <property type="taxonomic scope" value="Bacteria"/>
</dbReference>
<reference evidence="2 3" key="1">
    <citation type="submission" date="2009-01" db="EMBL/GenBank/DDBJ databases">
        <authorList>
            <person name="Fulton L."/>
            <person name="Clifton S."/>
            <person name="Chinwalla A.T."/>
            <person name="Mitreva M."/>
            <person name="Sodergren E."/>
            <person name="Weinstock G."/>
            <person name="Clifton S."/>
            <person name="Dooling D.J."/>
            <person name="Fulton B."/>
            <person name="Minx P."/>
            <person name="Pepin K.H."/>
            <person name="Johnson M."/>
            <person name="Bhonagiri V."/>
            <person name="Nash W.E."/>
            <person name="Mardis E.R."/>
            <person name="Wilson R.K."/>
        </authorList>
    </citation>
    <scope>NUCLEOTIDE SEQUENCE [LARGE SCALE GENOMIC DNA]</scope>
    <source>
        <strain evidence="2 3">NRL30031/H210</strain>
    </source>
</reference>
<organism evidence="2 3">
    <name type="scientific">Neisseria flavescens NRL30031/H210</name>
    <dbReference type="NCBI Taxonomy" id="546264"/>
    <lineage>
        <taxon>Bacteria</taxon>
        <taxon>Pseudomonadati</taxon>
        <taxon>Pseudomonadota</taxon>
        <taxon>Betaproteobacteria</taxon>
        <taxon>Neisseriales</taxon>
        <taxon>Neisseriaceae</taxon>
        <taxon>Neisseria</taxon>
    </lineage>
</organism>
<sequence length="391" mass="45261">MDSKGNILGVPLRRGVSDSSFIDQISFSFHERTFFDKYGTRIGLLADEDFVKAASMLMYEIMGFGIYKESKGSGGRFYERCWLMGDEDVLYGRVHFGGQNQTMLVELTATGCTAAKNGWEFRLYEFLTQAVRPKITRVDIAKDFFNGEYSPNQAREDRNKGLFTCHHVKPKGECIGSDWEEEDEEKMTKGKTYGIGSRESSKYVRVYEKGKQLGDKSSVWTRFEIELKSKDIVIPFEVLQNPGLYFGGAYPICEKFANQASRIQAVEKNKVISADRYVEWVKKQFGRAANGLKAIFPDLKKDELFELIEPDHQKLPKSLSLNNFDCKLSEMLFIHNEKLQEDKGKADPYFMYEYYLNMEKHLENQKYEVNEESYLNHVYSKHAELPMSWAY</sequence>
<evidence type="ECO:0000313" key="2">
    <source>
        <dbReference type="EMBL" id="EEG32576.1"/>
    </source>
</evidence>
<dbReference type="GO" id="GO:0003743">
    <property type="term" value="F:translation initiation factor activity"/>
    <property type="evidence" value="ECO:0007669"/>
    <property type="project" value="UniProtKB-KW"/>
</dbReference>
<dbReference type="AlphaFoldDB" id="C0EQN4"/>
<evidence type="ECO:0000259" key="1">
    <source>
        <dbReference type="Pfam" id="PF02486"/>
    </source>
</evidence>
<dbReference type="GeneID" id="49970152"/>
<name>C0EQN4_NEIFL</name>
<dbReference type="Proteomes" id="UP000004457">
    <property type="component" value="Unassembled WGS sequence"/>
</dbReference>
<dbReference type="RefSeq" id="WP_003682122.1">
    <property type="nucleotide sequence ID" value="NZ_ACEN01000102.1"/>
</dbReference>
<proteinExistence type="predicted"/>
<dbReference type="Pfam" id="PF02486">
    <property type="entry name" value="Rep_trans"/>
    <property type="match status" value="1"/>
</dbReference>
<evidence type="ECO:0000313" key="3">
    <source>
        <dbReference type="Proteomes" id="UP000004457"/>
    </source>
</evidence>
<comment type="caution">
    <text evidence="2">The sequence shown here is derived from an EMBL/GenBank/DDBJ whole genome shotgun (WGS) entry which is preliminary data.</text>
</comment>
<keyword evidence="2" id="KW-0648">Protein biosynthesis</keyword>
<accession>C0EQN4</accession>
<feature type="domain" description="Replication initiation protein-like C-terminal" evidence="1">
    <location>
        <begin position="133"/>
        <end position="308"/>
    </location>
</feature>
<gene>
    <name evidence="2" type="ORF">NEIFLAOT_02278</name>
</gene>
<keyword evidence="3" id="KW-1185">Reference proteome</keyword>
<dbReference type="EMBL" id="ACEN01000102">
    <property type="protein sequence ID" value="EEG32576.1"/>
    <property type="molecule type" value="Genomic_DNA"/>
</dbReference>